<proteinExistence type="predicted"/>
<reference evidence="4" key="1">
    <citation type="journal article" date="2020" name="Nat. Commun.">
        <title>Genome assembly of wild tea tree DASZ reveals pedigree and selection history of tea varieties.</title>
        <authorList>
            <person name="Zhang W."/>
            <person name="Zhang Y."/>
            <person name="Qiu H."/>
            <person name="Guo Y."/>
            <person name="Wan H."/>
            <person name="Zhang X."/>
            <person name="Scossa F."/>
            <person name="Alseekh S."/>
            <person name="Zhang Q."/>
            <person name="Wang P."/>
            <person name="Xu L."/>
            <person name="Schmidt M.H."/>
            <person name="Jia X."/>
            <person name="Li D."/>
            <person name="Zhu A."/>
            <person name="Guo F."/>
            <person name="Chen W."/>
            <person name="Ni D."/>
            <person name="Usadel B."/>
            <person name="Fernie A.R."/>
            <person name="Wen W."/>
        </authorList>
    </citation>
    <scope>NUCLEOTIDE SEQUENCE [LARGE SCALE GENOMIC DNA]</scope>
    <source>
        <strain evidence="4">cv. G240</strain>
    </source>
</reference>
<feature type="compositionally biased region" description="Low complexity" evidence="1">
    <location>
        <begin position="11"/>
        <end position="21"/>
    </location>
</feature>
<dbReference type="InterPro" id="IPR057235">
    <property type="entry name" value="DUF7913"/>
</dbReference>
<evidence type="ECO:0000259" key="2">
    <source>
        <dbReference type="Pfam" id="PF25500"/>
    </source>
</evidence>
<evidence type="ECO:0000313" key="4">
    <source>
        <dbReference type="Proteomes" id="UP000593564"/>
    </source>
</evidence>
<dbReference type="AlphaFoldDB" id="A0A7J7HIS2"/>
<organism evidence="3 4">
    <name type="scientific">Camellia sinensis</name>
    <name type="common">Tea plant</name>
    <name type="synonym">Thea sinensis</name>
    <dbReference type="NCBI Taxonomy" id="4442"/>
    <lineage>
        <taxon>Eukaryota</taxon>
        <taxon>Viridiplantae</taxon>
        <taxon>Streptophyta</taxon>
        <taxon>Embryophyta</taxon>
        <taxon>Tracheophyta</taxon>
        <taxon>Spermatophyta</taxon>
        <taxon>Magnoliopsida</taxon>
        <taxon>eudicotyledons</taxon>
        <taxon>Gunneridae</taxon>
        <taxon>Pentapetalae</taxon>
        <taxon>asterids</taxon>
        <taxon>Ericales</taxon>
        <taxon>Theaceae</taxon>
        <taxon>Camellia</taxon>
    </lineage>
</organism>
<dbReference type="Pfam" id="PF25500">
    <property type="entry name" value="DUF7913"/>
    <property type="match status" value="1"/>
</dbReference>
<reference evidence="3 4" key="2">
    <citation type="submission" date="2020-07" db="EMBL/GenBank/DDBJ databases">
        <title>Genome assembly of wild tea tree DASZ reveals pedigree and selection history of tea varieties.</title>
        <authorList>
            <person name="Zhang W."/>
        </authorList>
    </citation>
    <scope>NUCLEOTIDE SEQUENCE [LARGE SCALE GENOMIC DNA]</scope>
    <source>
        <strain evidence="4">cv. G240</strain>
        <tissue evidence="3">Leaf</tissue>
    </source>
</reference>
<comment type="caution">
    <text evidence="3">The sequence shown here is derived from an EMBL/GenBank/DDBJ whole genome shotgun (WGS) entry which is preliminary data.</text>
</comment>
<dbReference type="PANTHER" id="PTHR33913:SF1">
    <property type="entry name" value="DRBM DOMAIN-CONTAINING PROTEIN"/>
    <property type="match status" value="1"/>
</dbReference>
<evidence type="ECO:0000256" key="1">
    <source>
        <dbReference type="SAM" id="MobiDB-lite"/>
    </source>
</evidence>
<feature type="domain" description="DUF7913" evidence="2">
    <location>
        <begin position="20"/>
        <end position="62"/>
    </location>
</feature>
<dbReference type="PANTHER" id="PTHR33913">
    <property type="entry name" value="ALEURONE LAYER MORPHOGENESIS PROTEIN"/>
    <property type="match status" value="1"/>
</dbReference>
<protein>
    <recommendedName>
        <fullName evidence="2">DUF7913 domain-containing protein</fullName>
    </recommendedName>
</protein>
<feature type="region of interest" description="Disordered" evidence="1">
    <location>
        <begin position="1"/>
        <end position="21"/>
    </location>
</feature>
<gene>
    <name evidence="3" type="ORF">HYC85_010231</name>
</gene>
<evidence type="ECO:0000313" key="3">
    <source>
        <dbReference type="EMBL" id="KAF5952287.1"/>
    </source>
</evidence>
<name>A0A7J7HIS2_CAMSI</name>
<keyword evidence="4" id="KW-1185">Reference proteome</keyword>
<feature type="compositionally biased region" description="Basic and acidic residues" evidence="1">
    <location>
        <begin position="1"/>
        <end position="10"/>
    </location>
</feature>
<dbReference type="Proteomes" id="UP000593564">
    <property type="component" value="Unassembled WGS sequence"/>
</dbReference>
<sequence length="77" mass="8343">MVEKASEVMDSKSSSSQSEIGSAEDVVQALLDYLVAPMLPLKSAGCEVPSLEQQQSVAKQVSHSFAFIQIKPHCFFP</sequence>
<accession>A0A7J7HIS2</accession>
<dbReference type="EMBL" id="JACBKZ010000004">
    <property type="protein sequence ID" value="KAF5952287.1"/>
    <property type="molecule type" value="Genomic_DNA"/>
</dbReference>